<organism evidence="2 3">
    <name type="scientific">Pedobacter insulae</name>
    <dbReference type="NCBI Taxonomy" id="414048"/>
    <lineage>
        <taxon>Bacteria</taxon>
        <taxon>Pseudomonadati</taxon>
        <taxon>Bacteroidota</taxon>
        <taxon>Sphingobacteriia</taxon>
        <taxon>Sphingobacteriales</taxon>
        <taxon>Sphingobacteriaceae</taxon>
        <taxon>Pedobacter</taxon>
    </lineage>
</organism>
<accession>A0A1I2Y2P9</accession>
<feature type="chain" id="PRO_5011698857" evidence="1">
    <location>
        <begin position="26"/>
        <end position="155"/>
    </location>
</feature>
<feature type="signal peptide" evidence="1">
    <location>
        <begin position="1"/>
        <end position="25"/>
    </location>
</feature>
<reference evidence="2 3" key="1">
    <citation type="submission" date="2016-10" db="EMBL/GenBank/DDBJ databases">
        <authorList>
            <person name="de Groot N.N."/>
        </authorList>
    </citation>
    <scope>NUCLEOTIDE SEQUENCE [LARGE SCALE GENOMIC DNA]</scope>
    <source>
        <strain evidence="2 3">DSM 18684</strain>
    </source>
</reference>
<keyword evidence="1" id="KW-0732">Signal</keyword>
<evidence type="ECO:0000313" key="3">
    <source>
        <dbReference type="Proteomes" id="UP000199666"/>
    </source>
</evidence>
<dbReference type="AlphaFoldDB" id="A0A1I2Y2P9"/>
<dbReference type="RefSeq" id="WP_090994293.1">
    <property type="nucleotide sequence ID" value="NZ_FOPP01000006.1"/>
</dbReference>
<dbReference type="Proteomes" id="UP000199666">
    <property type="component" value="Unassembled WGS sequence"/>
</dbReference>
<protein>
    <submittedName>
        <fullName evidence="2">Uncharacterized protein</fullName>
    </submittedName>
</protein>
<sequence length="155" mass="17853">MQKFTLSLKKSVFFSICLVFLICVGFQGTEESIQNTLTKYYDSTSDGNALKRYEFNVTNTGFCKCKKVYTNGKTEFFSFNLSRFKSIEYYGNDRRGELHLYTNGDDVIVQTHNDRKGDIDSMATKMVIPLKEVDQYILNNLADQFKQVNIALAKK</sequence>
<keyword evidence="3" id="KW-1185">Reference proteome</keyword>
<dbReference type="EMBL" id="FOPP01000006">
    <property type="protein sequence ID" value="SFH20048.1"/>
    <property type="molecule type" value="Genomic_DNA"/>
</dbReference>
<name>A0A1I2Y2P9_9SPHI</name>
<dbReference type="OrthoDB" id="797136at2"/>
<evidence type="ECO:0000313" key="2">
    <source>
        <dbReference type="EMBL" id="SFH20048.1"/>
    </source>
</evidence>
<gene>
    <name evidence="2" type="ORF">SAMN04489864_106195</name>
</gene>
<dbReference type="STRING" id="414048.SAMN04489864_106195"/>
<proteinExistence type="predicted"/>
<evidence type="ECO:0000256" key="1">
    <source>
        <dbReference type="SAM" id="SignalP"/>
    </source>
</evidence>